<feature type="binding site" evidence="10">
    <location>
        <begin position="10"/>
        <end position="12"/>
    </location>
    <ligand>
        <name>UDP-N-acetyl-alpha-D-glucosamine</name>
        <dbReference type="ChEBI" id="CHEBI:57705"/>
    </ligand>
</feature>
<evidence type="ECO:0000259" key="12">
    <source>
        <dbReference type="Pfam" id="PF04101"/>
    </source>
</evidence>
<evidence type="ECO:0000256" key="10">
    <source>
        <dbReference type="HAMAP-Rule" id="MF_00033"/>
    </source>
</evidence>
<dbReference type="UniPathway" id="UPA00219"/>
<feature type="binding site" evidence="10">
    <location>
        <position position="173"/>
    </location>
    <ligand>
        <name>UDP-N-acetyl-alpha-D-glucosamine</name>
        <dbReference type="ChEBI" id="CHEBI:57705"/>
    </ligand>
</feature>
<comment type="caution">
    <text evidence="10">Lacks conserved residue(s) required for the propagation of feature annotation.</text>
</comment>
<evidence type="ECO:0000256" key="8">
    <source>
        <dbReference type="ARBA" id="ARBA00023306"/>
    </source>
</evidence>
<keyword evidence="3 10" id="KW-0328">Glycosyltransferase</keyword>
<dbReference type="GO" id="GO:0008360">
    <property type="term" value="P:regulation of cell shape"/>
    <property type="evidence" value="ECO:0007669"/>
    <property type="project" value="UniProtKB-KW"/>
</dbReference>
<comment type="subcellular location">
    <subcellularLocation>
        <location evidence="10">Cell membrane</location>
        <topology evidence="10">Peripheral membrane protein</topology>
        <orientation evidence="10">Cytoplasmic side</orientation>
    </subcellularLocation>
</comment>
<evidence type="ECO:0000313" key="14">
    <source>
        <dbReference type="Proteomes" id="UP000178510"/>
    </source>
</evidence>
<dbReference type="AlphaFoldDB" id="A0A1G2KSX4"/>
<dbReference type="Gene3D" id="3.40.50.2000">
    <property type="entry name" value="Glycogen Phosphorylase B"/>
    <property type="match status" value="2"/>
</dbReference>
<dbReference type="InterPro" id="IPR006009">
    <property type="entry name" value="GlcNAc_MurG"/>
</dbReference>
<evidence type="ECO:0000259" key="11">
    <source>
        <dbReference type="Pfam" id="PF03033"/>
    </source>
</evidence>
<gene>
    <name evidence="10" type="primary">murG</name>
    <name evidence="13" type="ORF">A3J58_02940</name>
</gene>
<keyword evidence="9 10" id="KW-0961">Cell wall biogenesis/degradation</keyword>
<proteinExistence type="inferred from homology"/>
<dbReference type="GO" id="GO:0051991">
    <property type="term" value="F:UDP-N-acetyl-D-glucosamine:N-acetylmuramoyl-L-alanyl-D-glutamyl-meso-2,6-diaminopimelyl-D-alanyl-D-alanine-diphosphoundecaprenol 4-beta-N-acetylglucosaminlytransferase activity"/>
    <property type="evidence" value="ECO:0007669"/>
    <property type="project" value="RHEA"/>
</dbReference>
<comment type="catalytic activity">
    <reaction evidence="10">
        <text>di-trans,octa-cis-undecaprenyl diphospho-N-acetyl-alpha-D-muramoyl-L-alanyl-D-glutamyl-meso-2,6-diaminopimeloyl-D-alanyl-D-alanine + UDP-N-acetyl-alpha-D-glucosamine = di-trans,octa-cis-undecaprenyl diphospho-[N-acetyl-alpha-D-glucosaminyl-(1-&gt;4)]-N-acetyl-alpha-D-muramoyl-L-alanyl-D-glutamyl-meso-2,6-diaminopimeloyl-D-alanyl-D-alanine + UDP + H(+)</text>
        <dbReference type="Rhea" id="RHEA:31227"/>
        <dbReference type="ChEBI" id="CHEBI:15378"/>
        <dbReference type="ChEBI" id="CHEBI:57705"/>
        <dbReference type="ChEBI" id="CHEBI:58223"/>
        <dbReference type="ChEBI" id="CHEBI:61387"/>
        <dbReference type="ChEBI" id="CHEBI:61388"/>
        <dbReference type="EC" id="2.4.1.227"/>
    </reaction>
</comment>
<accession>A0A1G2KSX4</accession>
<comment type="similarity">
    <text evidence="10">Belongs to the glycosyltransferase 28 family. MurG subfamily.</text>
</comment>
<evidence type="ECO:0000256" key="6">
    <source>
        <dbReference type="ARBA" id="ARBA00022984"/>
    </source>
</evidence>
<protein>
    <recommendedName>
        <fullName evidence="10">UDP-N-acetylglucosamine--N-acetylmuramyl-(pentapeptide) pyrophosphoryl-undecaprenol N-acetylglucosamine transferase</fullName>
        <ecNumber evidence="10">2.4.1.227</ecNumber>
    </recommendedName>
    <alternativeName>
        <fullName evidence="10">Undecaprenyl-PP-MurNAc-pentapeptide-UDPGlcNAc GlcNAc transferase</fullName>
    </alternativeName>
</protein>
<feature type="domain" description="Glycosyl transferase family 28 C-terminal" evidence="12">
    <location>
        <begin position="200"/>
        <end position="362"/>
    </location>
</feature>
<dbReference type="GO" id="GO:0071555">
    <property type="term" value="P:cell wall organization"/>
    <property type="evidence" value="ECO:0007669"/>
    <property type="project" value="UniProtKB-KW"/>
</dbReference>
<dbReference type="CDD" id="cd03785">
    <property type="entry name" value="GT28_MurG"/>
    <property type="match status" value="1"/>
</dbReference>
<sequence>MRILFTGGGTGGHFFPILALIREIKRVAEDERILDLELFYMSPDDLGARLLDEEEVVRIKVRSGKWRPVSSAQEALLNLRDMLGLFVGFWQALWNMFLVVPDVVFSKGGWGALPGVLAAIIFRIPIIIHESDAIPGKVNMFSARYATRIGIAFAEAGQYFPAGKTALVGIPLRRRILGGARDDAREAFEIISATPVVGLIGASQGAAPLNDAALGILRELTDKYEIIHQTGEKNFDEVREQASVILEFHHKERYHPVGFMDETGIRDFYAACNLIVSRASASSIFEIAAHGIPSILVPLSHAAQNHQWQNAYAYAADGAAVILEEANLTPHVLLAEIKKLTDDLERMKRMGEAAKRFARLDAVEVVAREILKLGVH</sequence>
<dbReference type="SUPFAM" id="SSF53756">
    <property type="entry name" value="UDP-Glycosyltransferase/glycogen phosphorylase"/>
    <property type="match status" value="1"/>
</dbReference>
<dbReference type="InterPro" id="IPR007235">
    <property type="entry name" value="Glyco_trans_28_C"/>
</dbReference>
<dbReference type="Pfam" id="PF03033">
    <property type="entry name" value="Glyco_transf_28"/>
    <property type="match status" value="1"/>
</dbReference>
<evidence type="ECO:0000313" key="13">
    <source>
        <dbReference type="EMBL" id="OHA02546.1"/>
    </source>
</evidence>
<dbReference type="Proteomes" id="UP000178510">
    <property type="component" value="Unassembled WGS sequence"/>
</dbReference>
<dbReference type="GO" id="GO:0051301">
    <property type="term" value="P:cell division"/>
    <property type="evidence" value="ECO:0007669"/>
    <property type="project" value="UniProtKB-KW"/>
</dbReference>
<evidence type="ECO:0000256" key="9">
    <source>
        <dbReference type="ARBA" id="ARBA00023316"/>
    </source>
</evidence>
<evidence type="ECO:0000256" key="3">
    <source>
        <dbReference type="ARBA" id="ARBA00022676"/>
    </source>
</evidence>
<dbReference type="Pfam" id="PF04101">
    <property type="entry name" value="Glyco_tran_28_C"/>
    <property type="match status" value="1"/>
</dbReference>
<dbReference type="PANTHER" id="PTHR21015:SF22">
    <property type="entry name" value="GLYCOSYLTRANSFERASE"/>
    <property type="match status" value="1"/>
</dbReference>
<dbReference type="PANTHER" id="PTHR21015">
    <property type="entry name" value="UDP-N-ACETYLGLUCOSAMINE--N-ACETYLMURAMYL-(PENTAPEPTIDE) PYROPHOSPHORYL-UNDECAPRENOL N-ACETYLGLUCOSAMINE TRANSFERASE 1"/>
    <property type="match status" value="1"/>
</dbReference>
<keyword evidence="1 10" id="KW-1003">Cell membrane</keyword>
<evidence type="ECO:0000256" key="2">
    <source>
        <dbReference type="ARBA" id="ARBA00022618"/>
    </source>
</evidence>
<dbReference type="GO" id="GO:0005975">
    <property type="term" value="P:carbohydrate metabolic process"/>
    <property type="evidence" value="ECO:0007669"/>
    <property type="project" value="InterPro"/>
</dbReference>
<dbReference type="EMBL" id="MHQM01000042">
    <property type="protein sequence ID" value="OHA02546.1"/>
    <property type="molecule type" value="Genomic_DNA"/>
</dbReference>
<feature type="domain" description="Glycosyltransferase family 28 N-terminal" evidence="11">
    <location>
        <begin position="3"/>
        <end position="150"/>
    </location>
</feature>
<evidence type="ECO:0000256" key="4">
    <source>
        <dbReference type="ARBA" id="ARBA00022679"/>
    </source>
</evidence>
<feature type="binding site" evidence="10">
    <location>
        <position position="307"/>
    </location>
    <ligand>
        <name>UDP-N-acetyl-alpha-D-glucosamine</name>
        <dbReference type="ChEBI" id="CHEBI:57705"/>
    </ligand>
</feature>
<evidence type="ECO:0000256" key="1">
    <source>
        <dbReference type="ARBA" id="ARBA00022475"/>
    </source>
</evidence>
<reference evidence="13 14" key="1">
    <citation type="journal article" date="2016" name="Nat. Commun.">
        <title>Thousands of microbial genomes shed light on interconnected biogeochemical processes in an aquifer system.</title>
        <authorList>
            <person name="Anantharaman K."/>
            <person name="Brown C.T."/>
            <person name="Hug L.A."/>
            <person name="Sharon I."/>
            <person name="Castelle C.J."/>
            <person name="Probst A.J."/>
            <person name="Thomas B.C."/>
            <person name="Singh A."/>
            <person name="Wilkins M.J."/>
            <person name="Karaoz U."/>
            <person name="Brodie E.L."/>
            <person name="Williams K.H."/>
            <person name="Hubbard S.S."/>
            <person name="Banfield J.F."/>
        </authorList>
    </citation>
    <scope>NUCLEOTIDE SEQUENCE [LARGE SCALE GENOMIC DNA]</scope>
</reference>
<dbReference type="GO" id="GO:0050511">
    <property type="term" value="F:undecaprenyldiphospho-muramoylpentapeptide beta-N-acetylglucosaminyltransferase activity"/>
    <property type="evidence" value="ECO:0007669"/>
    <property type="project" value="UniProtKB-UniRule"/>
</dbReference>
<evidence type="ECO:0000256" key="5">
    <source>
        <dbReference type="ARBA" id="ARBA00022960"/>
    </source>
</evidence>
<name>A0A1G2KSX4_9BACT</name>
<keyword evidence="6 10" id="KW-0573">Peptidoglycan synthesis</keyword>
<dbReference type="GO" id="GO:0009252">
    <property type="term" value="P:peptidoglycan biosynthetic process"/>
    <property type="evidence" value="ECO:0007669"/>
    <property type="project" value="UniProtKB-UniRule"/>
</dbReference>
<dbReference type="HAMAP" id="MF_00033">
    <property type="entry name" value="MurG"/>
    <property type="match status" value="1"/>
</dbReference>
<keyword evidence="4 10" id="KW-0808">Transferase</keyword>
<organism evidence="13 14">
    <name type="scientific">Candidatus Sungbacteria bacterium RIFCSPHIGHO2_02_FULL_52_23</name>
    <dbReference type="NCBI Taxonomy" id="1802274"/>
    <lineage>
        <taxon>Bacteria</taxon>
        <taxon>Candidatus Sungiibacteriota</taxon>
    </lineage>
</organism>
<comment type="pathway">
    <text evidence="10">Cell wall biogenesis; peptidoglycan biosynthesis.</text>
</comment>
<keyword evidence="2 10" id="KW-0132">Cell division</keyword>
<feature type="binding site" evidence="10">
    <location>
        <position position="203"/>
    </location>
    <ligand>
        <name>UDP-N-acetyl-alpha-D-glucosamine</name>
        <dbReference type="ChEBI" id="CHEBI:57705"/>
    </ligand>
</feature>
<keyword evidence="5 10" id="KW-0133">Cell shape</keyword>
<dbReference type="STRING" id="1802274.A3J58_02940"/>
<dbReference type="GO" id="GO:0005886">
    <property type="term" value="C:plasma membrane"/>
    <property type="evidence" value="ECO:0007669"/>
    <property type="project" value="UniProtKB-SubCell"/>
</dbReference>
<comment type="caution">
    <text evidence="13">The sequence shown here is derived from an EMBL/GenBank/DDBJ whole genome shotgun (WGS) entry which is preliminary data.</text>
</comment>
<keyword evidence="8 10" id="KW-0131">Cell cycle</keyword>
<dbReference type="InterPro" id="IPR004276">
    <property type="entry name" value="GlycoTrans_28_N"/>
</dbReference>
<keyword evidence="7 10" id="KW-0472">Membrane</keyword>
<dbReference type="EC" id="2.4.1.227" evidence="10"/>
<comment type="function">
    <text evidence="10">Cell wall formation. Catalyzes the transfer of a GlcNAc subunit on undecaprenyl-pyrophosphoryl-MurNAc-pentapeptide (lipid intermediate I) to form undecaprenyl-pyrophosphoryl-MurNAc-(pentapeptide)GlcNAc (lipid intermediate II).</text>
</comment>
<evidence type="ECO:0000256" key="7">
    <source>
        <dbReference type="ARBA" id="ARBA00023136"/>
    </source>
</evidence>